<dbReference type="PANTHER" id="PTHR12223:SF28">
    <property type="entry name" value="LECTIN, MANNOSE BINDING 1 LIKE"/>
    <property type="match status" value="1"/>
</dbReference>
<dbReference type="AlphaFoldDB" id="B6K1B4"/>
<dbReference type="CDD" id="cd07308">
    <property type="entry name" value="lectin_leg-like"/>
    <property type="match status" value="1"/>
</dbReference>
<evidence type="ECO:0000256" key="7">
    <source>
        <dbReference type="SAM" id="Phobius"/>
    </source>
</evidence>
<dbReference type="GO" id="GO:0016020">
    <property type="term" value="C:membrane"/>
    <property type="evidence" value="ECO:0007669"/>
    <property type="project" value="UniProtKB-SubCell"/>
</dbReference>
<dbReference type="PROSITE" id="PS51328">
    <property type="entry name" value="L_LECTIN_LIKE"/>
    <property type="match status" value="1"/>
</dbReference>
<dbReference type="EMBL" id="KE651166">
    <property type="protein sequence ID" value="EEB07735.1"/>
    <property type="molecule type" value="Genomic_DNA"/>
</dbReference>
<keyword evidence="4 7" id="KW-1133">Transmembrane helix</keyword>
<keyword evidence="3 8" id="KW-0732">Signal</keyword>
<evidence type="ECO:0000256" key="1">
    <source>
        <dbReference type="ARBA" id="ARBA00004479"/>
    </source>
</evidence>
<dbReference type="JaponicusDB" id="SJAG_02839">
    <property type="gene designation" value="emp46"/>
</dbReference>
<dbReference type="Pfam" id="PF03388">
    <property type="entry name" value="Lectin_leg-like"/>
    <property type="match status" value="1"/>
</dbReference>
<comment type="subcellular location">
    <subcellularLocation>
        <location evidence="1">Membrane</location>
        <topology evidence="1">Single-pass type I membrane protein</topology>
    </subcellularLocation>
</comment>
<keyword evidence="12" id="KW-1185">Reference proteome</keyword>
<evidence type="ECO:0000256" key="2">
    <source>
        <dbReference type="ARBA" id="ARBA00022692"/>
    </source>
</evidence>
<feature type="domain" description="L-type lectin-like" evidence="9">
    <location>
        <begin position="15"/>
        <end position="233"/>
    </location>
</feature>
<dbReference type="InterPro" id="IPR005052">
    <property type="entry name" value="Lectin_leg"/>
</dbReference>
<dbReference type="STRING" id="402676.B6K1B4"/>
<feature type="transmembrane region" description="Helical" evidence="7">
    <location>
        <begin position="378"/>
        <end position="398"/>
    </location>
</feature>
<evidence type="ECO:0000256" key="6">
    <source>
        <dbReference type="SAM" id="Coils"/>
    </source>
</evidence>
<proteinExistence type="predicted"/>
<organism evidence="10 12">
    <name type="scientific">Schizosaccharomyces japonicus (strain yFS275 / FY16936)</name>
    <name type="common">Fission yeast</name>
    <dbReference type="NCBI Taxonomy" id="402676"/>
    <lineage>
        <taxon>Eukaryota</taxon>
        <taxon>Fungi</taxon>
        <taxon>Dikarya</taxon>
        <taxon>Ascomycota</taxon>
        <taxon>Taphrinomycotina</taxon>
        <taxon>Schizosaccharomycetes</taxon>
        <taxon>Schizosaccharomycetales</taxon>
        <taxon>Schizosaccharomycetaceae</taxon>
        <taxon>Schizosaccharomyces</taxon>
    </lineage>
</organism>
<reference evidence="10 12" key="1">
    <citation type="journal article" date="2011" name="Science">
        <title>Comparative functional genomics of the fission yeasts.</title>
        <authorList>
            <person name="Rhind N."/>
            <person name="Chen Z."/>
            <person name="Yassour M."/>
            <person name="Thompson D.A."/>
            <person name="Haas B.J."/>
            <person name="Habib N."/>
            <person name="Wapinski I."/>
            <person name="Roy S."/>
            <person name="Lin M.F."/>
            <person name="Heiman D.I."/>
            <person name="Young S.K."/>
            <person name="Furuya K."/>
            <person name="Guo Y."/>
            <person name="Pidoux A."/>
            <person name="Chen H.M."/>
            <person name="Robbertse B."/>
            <person name="Goldberg J.M."/>
            <person name="Aoki K."/>
            <person name="Bayne E.H."/>
            <person name="Berlin A.M."/>
            <person name="Desjardins C.A."/>
            <person name="Dobbs E."/>
            <person name="Dukaj L."/>
            <person name="Fan L."/>
            <person name="FitzGerald M.G."/>
            <person name="French C."/>
            <person name="Gujja S."/>
            <person name="Hansen K."/>
            <person name="Keifenheim D."/>
            <person name="Levin J.Z."/>
            <person name="Mosher R.A."/>
            <person name="Mueller C.A."/>
            <person name="Pfiffner J."/>
            <person name="Priest M."/>
            <person name="Russ C."/>
            <person name="Smialowska A."/>
            <person name="Swoboda P."/>
            <person name="Sykes S.M."/>
            <person name="Vaughn M."/>
            <person name="Vengrova S."/>
            <person name="Yoder R."/>
            <person name="Zeng Q."/>
            <person name="Allshire R."/>
            <person name="Baulcombe D."/>
            <person name="Birren B.W."/>
            <person name="Brown W."/>
            <person name="Ekwall K."/>
            <person name="Kellis M."/>
            <person name="Leatherwood J."/>
            <person name="Levin H."/>
            <person name="Margalit H."/>
            <person name="Martienssen R."/>
            <person name="Nieduszynski C.A."/>
            <person name="Spatafora J.W."/>
            <person name="Friedman N."/>
            <person name="Dalgaard J.Z."/>
            <person name="Baumann P."/>
            <person name="Niki H."/>
            <person name="Regev A."/>
            <person name="Nusbaum C."/>
        </authorList>
    </citation>
    <scope>NUCLEOTIDE SEQUENCE [LARGE SCALE GENOMIC DNA]</scope>
    <source>
        <strain evidence="12">yFS275 / FY16936</strain>
    </source>
</reference>
<dbReference type="RefSeq" id="XP_002174028.1">
    <property type="nucleotide sequence ID" value="XM_002173992.2"/>
</dbReference>
<evidence type="ECO:0000256" key="8">
    <source>
        <dbReference type="SAM" id="SignalP"/>
    </source>
</evidence>
<name>B6K1B4_SCHJY</name>
<keyword evidence="5 7" id="KW-0472">Membrane</keyword>
<evidence type="ECO:0000256" key="3">
    <source>
        <dbReference type="ARBA" id="ARBA00022729"/>
    </source>
</evidence>
<evidence type="ECO:0000256" key="5">
    <source>
        <dbReference type="ARBA" id="ARBA00023136"/>
    </source>
</evidence>
<dbReference type="OMA" id="WYTSERG"/>
<evidence type="ECO:0000313" key="11">
    <source>
        <dbReference type="JaponicusDB" id="SJAG_02839"/>
    </source>
</evidence>
<dbReference type="PANTHER" id="PTHR12223">
    <property type="entry name" value="VESICULAR MANNOSE-BINDING LECTIN"/>
    <property type="match status" value="1"/>
</dbReference>
<dbReference type="OrthoDB" id="10265193at2759"/>
<dbReference type="HOGENOM" id="CLU_719928_0_0_1"/>
<dbReference type="Proteomes" id="UP000001744">
    <property type="component" value="Unassembled WGS sequence"/>
</dbReference>
<feature type="chain" id="PRO_5002845033" evidence="8">
    <location>
        <begin position="23"/>
        <end position="408"/>
    </location>
</feature>
<dbReference type="eggNOG" id="KOG3839">
    <property type="taxonomic scope" value="Eukaryota"/>
</dbReference>
<evidence type="ECO:0000256" key="4">
    <source>
        <dbReference type="ARBA" id="ARBA00022989"/>
    </source>
</evidence>
<keyword evidence="6" id="KW-0175">Coiled coil</keyword>
<feature type="signal peptide" evidence="8">
    <location>
        <begin position="1"/>
        <end position="22"/>
    </location>
</feature>
<gene>
    <name evidence="11" type="primary">emp46</name>
    <name evidence="10" type="ORF">SJAG_02839</name>
</gene>
<dbReference type="GeneID" id="7048523"/>
<accession>B6K1B4</accession>
<evidence type="ECO:0000259" key="9">
    <source>
        <dbReference type="PROSITE" id="PS51328"/>
    </source>
</evidence>
<dbReference type="SUPFAM" id="SSF49899">
    <property type="entry name" value="Concanavalin A-like lectins/glucanases"/>
    <property type="match status" value="1"/>
</dbReference>
<feature type="coiled-coil region" evidence="6">
    <location>
        <begin position="262"/>
        <end position="296"/>
    </location>
</feature>
<keyword evidence="10" id="KW-0675">Receptor</keyword>
<protein>
    <submittedName>
        <fullName evidence="10">Lectin family glycoprotein receptor</fullName>
    </submittedName>
</protein>
<dbReference type="InterPro" id="IPR051136">
    <property type="entry name" value="Intracellular_Lectin-GPT"/>
</dbReference>
<evidence type="ECO:0000313" key="12">
    <source>
        <dbReference type="Proteomes" id="UP000001744"/>
    </source>
</evidence>
<dbReference type="VEuPathDB" id="FungiDB:SJAG_02839"/>
<keyword evidence="2 7" id="KW-0812">Transmembrane</keyword>
<evidence type="ECO:0000313" key="10">
    <source>
        <dbReference type="EMBL" id="EEB07735.1"/>
    </source>
</evidence>
<sequence>MHFCSSIFAILTGIASLGTGYAALNPDQLNFERSDKQLPHEWTISEGAEVVDTSIALTQVSGRSYRTGGLWTSSTNSFKSWDLSAEMIFPIVESSESSAGMWYTRNKGVSGPIVGSQDGWDGLLITYTVDSSGKVTVRGHLNDGSLQLSLYTDPDMQAFAKCVIDKPVSASPSALYDAHLHYEHNVLKLDVNGQQCFEAPGIALPTDFWFGLTSASASQNDVVKIDSLHLSDAYAVKLPQSAVEQPQAVAPSGGAVMSSQLNKELNMHYEFLKGELSRLESRMDNVMSRLNELSVRLKSVYEFASRLDESTLTKSSKGYDALYDTLVQNQQHIRLLEEYLQNAVNKYENSQSSLNTLTKAETQHLKELAMKSHSSSRFTNFLLFLMGVTGGIIALYLIRKDRRGEKYL</sequence>
<dbReference type="Gene3D" id="2.60.120.200">
    <property type="match status" value="1"/>
</dbReference>
<dbReference type="InterPro" id="IPR013320">
    <property type="entry name" value="ConA-like_dom_sf"/>
</dbReference>